<protein>
    <submittedName>
        <fullName evidence="1">Uncharacterized protein</fullName>
    </submittedName>
</protein>
<comment type="caution">
    <text evidence="1">The sequence shown here is derived from an EMBL/GenBank/DDBJ whole genome shotgun (WGS) entry which is preliminary data.</text>
</comment>
<gene>
    <name evidence="1" type="ORF">E6Q51_03900</name>
</gene>
<dbReference type="Proteomes" id="UP000321374">
    <property type="component" value="Unassembled WGS sequence"/>
</dbReference>
<name>A0A5C7WJR4_METME</name>
<reference evidence="1 2" key="1">
    <citation type="submission" date="2018-09" db="EMBL/GenBank/DDBJ databases">
        <title>Metagenome Assembled Genomes from an Advanced Water Purification Facility.</title>
        <authorList>
            <person name="Stamps B.W."/>
            <person name="Spear J.R."/>
        </authorList>
    </citation>
    <scope>NUCLEOTIDE SEQUENCE [LARGE SCALE GENOMIC DNA]</scope>
    <source>
        <strain evidence="1">Bin_42_2</strain>
    </source>
</reference>
<evidence type="ECO:0000313" key="2">
    <source>
        <dbReference type="Proteomes" id="UP000321374"/>
    </source>
</evidence>
<accession>A0A5C7WJR4</accession>
<sequence>MHQKTFIAKDGQAYLIRIDDTGEEILVFREEEPLGVIDLKRLQEAKGAESFLVSVLDLEKCKRIGIGEAALRYHKEVFHRPLRANGNVREGRQSGENPMTRDGIAFIGNMRRKCVIELIDFHDAFSEDE</sequence>
<dbReference type="EMBL" id="SSGG01000063">
    <property type="protein sequence ID" value="TXI37203.1"/>
    <property type="molecule type" value="Genomic_DNA"/>
</dbReference>
<organism evidence="1 2">
    <name type="scientific">Methylophilus methylotrophus</name>
    <name type="common">Bacterium W3A1</name>
    <dbReference type="NCBI Taxonomy" id="17"/>
    <lineage>
        <taxon>Bacteria</taxon>
        <taxon>Pseudomonadati</taxon>
        <taxon>Pseudomonadota</taxon>
        <taxon>Betaproteobacteria</taxon>
        <taxon>Nitrosomonadales</taxon>
        <taxon>Methylophilaceae</taxon>
        <taxon>Methylophilus</taxon>
    </lineage>
</organism>
<evidence type="ECO:0000313" key="1">
    <source>
        <dbReference type="EMBL" id="TXI37203.1"/>
    </source>
</evidence>
<dbReference type="AlphaFoldDB" id="A0A5C7WJR4"/>
<proteinExistence type="predicted"/>